<proteinExistence type="inferred from homology"/>
<comment type="similarity">
    <text evidence="1 2">Belongs to the phD/YefM antitoxin family.</text>
</comment>
<name>A0A261G463_9BIFI</name>
<gene>
    <name evidence="3" type="ORF">BHAP_0377</name>
</gene>
<dbReference type="InterPro" id="IPR006442">
    <property type="entry name" value="Antitoxin_Phd/YefM"/>
</dbReference>
<accession>A0A261G463</accession>
<dbReference type="RefSeq" id="WP_094729090.1">
    <property type="nucleotide sequence ID" value="NZ_MWWY01000006.1"/>
</dbReference>
<dbReference type="OrthoDB" id="1646957at2"/>
<evidence type="ECO:0000313" key="4">
    <source>
        <dbReference type="Proteomes" id="UP000216074"/>
    </source>
</evidence>
<protein>
    <recommendedName>
        <fullName evidence="2">Antitoxin</fullName>
    </recommendedName>
</protein>
<dbReference type="SUPFAM" id="SSF143120">
    <property type="entry name" value="YefM-like"/>
    <property type="match status" value="1"/>
</dbReference>
<dbReference type="InterPro" id="IPR036165">
    <property type="entry name" value="YefM-like_sf"/>
</dbReference>
<evidence type="ECO:0000313" key="3">
    <source>
        <dbReference type="EMBL" id="OZG66209.1"/>
    </source>
</evidence>
<dbReference type="EMBL" id="MWWY01000006">
    <property type="protein sequence ID" value="OZG66209.1"/>
    <property type="molecule type" value="Genomic_DNA"/>
</dbReference>
<dbReference type="Proteomes" id="UP000216074">
    <property type="component" value="Unassembled WGS sequence"/>
</dbReference>
<evidence type="ECO:0000256" key="1">
    <source>
        <dbReference type="ARBA" id="ARBA00009981"/>
    </source>
</evidence>
<organism evidence="3 4">
    <name type="scientific">Bifidobacterium hapali</name>
    <dbReference type="NCBI Taxonomy" id="1630172"/>
    <lineage>
        <taxon>Bacteria</taxon>
        <taxon>Bacillati</taxon>
        <taxon>Actinomycetota</taxon>
        <taxon>Actinomycetes</taxon>
        <taxon>Bifidobacteriales</taxon>
        <taxon>Bifidobacteriaceae</taxon>
        <taxon>Bifidobacterium</taxon>
    </lineage>
</organism>
<dbReference type="Pfam" id="PF02604">
    <property type="entry name" value="PhdYeFM_antitox"/>
    <property type="match status" value="1"/>
</dbReference>
<keyword evidence="4" id="KW-1185">Reference proteome</keyword>
<dbReference type="NCBIfam" id="TIGR01552">
    <property type="entry name" value="phd_fam"/>
    <property type="match status" value="1"/>
</dbReference>
<sequence length="104" mass="11442">MDSVSLLDHLIPVSEFNHGGASKAFNSVSDGNPLIVLKNNKPSVVIISPNDYRKLTEAQEDFALYLEAKERIANANGEYLTHEDVFGEPAFNYSDADLADVEID</sequence>
<comment type="caution">
    <text evidence="3">The sequence shown here is derived from an EMBL/GenBank/DDBJ whole genome shotgun (WGS) entry which is preliminary data.</text>
</comment>
<evidence type="ECO:0000256" key="2">
    <source>
        <dbReference type="RuleBase" id="RU362080"/>
    </source>
</evidence>
<dbReference type="AlphaFoldDB" id="A0A261G463"/>
<reference evidence="3 4" key="1">
    <citation type="journal article" date="2017" name="BMC Genomics">
        <title>Comparative genomic and phylogenomic analyses of the Bifidobacteriaceae family.</title>
        <authorList>
            <person name="Lugli G.A."/>
            <person name="Milani C."/>
            <person name="Turroni F."/>
            <person name="Duranti S."/>
            <person name="Mancabelli L."/>
            <person name="Mangifesta M."/>
            <person name="Ferrario C."/>
            <person name="Modesto M."/>
            <person name="Mattarelli P."/>
            <person name="Jiri K."/>
            <person name="van Sinderen D."/>
            <person name="Ventura M."/>
        </authorList>
    </citation>
    <scope>NUCLEOTIDE SEQUENCE [LARGE SCALE GENOMIC DNA]</scope>
    <source>
        <strain evidence="3 4">DSM 100202</strain>
    </source>
</reference>
<comment type="function">
    <text evidence="2">Antitoxin component of a type II toxin-antitoxin (TA) system.</text>
</comment>